<gene>
    <name evidence="3" type="ORF">SAMN05216215_103836</name>
</gene>
<dbReference type="SUPFAM" id="SSF53474">
    <property type="entry name" value="alpha/beta-Hydrolases"/>
    <property type="match status" value="1"/>
</dbReference>
<dbReference type="Proteomes" id="UP000199529">
    <property type="component" value="Unassembled WGS sequence"/>
</dbReference>
<reference evidence="4" key="1">
    <citation type="submission" date="2016-10" db="EMBL/GenBank/DDBJ databases">
        <authorList>
            <person name="Varghese N."/>
            <person name="Submissions S."/>
        </authorList>
    </citation>
    <scope>NUCLEOTIDE SEQUENCE [LARGE SCALE GENOMIC DNA]</scope>
    <source>
        <strain evidence="4">CGMCC 4.3530</strain>
    </source>
</reference>
<evidence type="ECO:0000313" key="4">
    <source>
        <dbReference type="Proteomes" id="UP000199529"/>
    </source>
</evidence>
<dbReference type="AlphaFoldDB" id="A0A1H3NK29"/>
<dbReference type="Gene3D" id="3.40.50.1820">
    <property type="entry name" value="alpha/beta hydrolase"/>
    <property type="match status" value="1"/>
</dbReference>
<dbReference type="STRING" id="418495.SAMN05216215_103836"/>
<feature type="domain" description="Dienelactone hydrolase" evidence="2">
    <location>
        <begin position="41"/>
        <end position="154"/>
    </location>
</feature>
<dbReference type="OrthoDB" id="188362at2"/>
<protein>
    <submittedName>
        <fullName evidence="3">Carboxymethylenebutenolidase</fullName>
    </submittedName>
</protein>
<dbReference type="PANTHER" id="PTHR46623:SF6">
    <property type="entry name" value="ALPHA_BETA-HYDROLASES SUPERFAMILY PROTEIN"/>
    <property type="match status" value="1"/>
</dbReference>
<proteinExistence type="predicted"/>
<dbReference type="RefSeq" id="WP_093272430.1">
    <property type="nucleotide sequence ID" value="NZ_FNOK01000038.1"/>
</dbReference>
<sequence>MPAEPAHHDHHHAHGPANRGRRVLRTAAPLFVRFPRTRLRTAVVVLHDAYGLTEPIEHCCRALARNGHVAAAPYLYYETGGKEFRPENEETARAAMSLLAADDLAADIAGALDHLASRLGIPARATGALGVGETGPLATRAAAEHDLAAAVECDPLDESPAADPARAIRLFDARMP</sequence>
<evidence type="ECO:0000256" key="1">
    <source>
        <dbReference type="SAM" id="MobiDB-lite"/>
    </source>
</evidence>
<organism evidence="3 4">
    <name type="scientific">Saccharopolyspora shandongensis</name>
    <dbReference type="NCBI Taxonomy" id="418495"/>
    <lineage>
        <taxon>Bacteria</taxon>
        <taxon>Bacillati</taxon>
        <taxon>Actinomycetota</taxon>
        <taxon>Actinomycetes</taxon>
        <taxon>Pseudonocardiales</taxon>
        <taxon>Pseudonocardiaceae</taxon>
        <taxon>Saccharopolyspora</taxon>
    </lineage>
</organism>
<dbReference type="InterPro" id="IPR029058">
    <property type="entry name" value="AB_hydrolase_fold"/>
</dbReference>
<dbReference type="InterPro" id="IPR002925">
    <property type="entry name" value="Dienelactn_hydro"/>
</dbReference>
<keyword evidence="4" id="KW-1185">Reference proteome</keyword>
<dbReference type="InterPro" id="IPR051049">
    <property type="entry name" value="Dienelactone_hydrolase-like"/>
</dbReference>
<dbReference type="PANTHER" id="PTHR46623">
    <property type="entry name" value="CARBOXYMETHYLENEBUTENOLIDASE-RELATED"/>
    <property type="match status" value="1"/>
</dbReference>
<dbReference type="GO" id="GO:0016787">
    <property type="term" value="F:hydrolase activity"/>
    <property type="evidence" value="ECO:0007669"/>
    <property type="project" value="InterPro"/>
</dbReference>
<evidence type="ECO:0000313" key="3">
    <source>
        <dbReference type="EMBL" id="SDY89286.1"/>
    </source>
</evidence>
<name>A0A1H3NK29_9PSEU</name>
<feature type="region of interest" description="Disordered" evidence="1">
    <location>
        <begin position="1"/>
        <end position="20"/>
    </location>
</feature>
<feature type="compositionally biased region" description="Basic residues" evidence="1">
    <location>
        <begin position="8"/>
        <end position="20"/>
    </location>
</feature>
<dbReference type="EMBL" id="FNOK01000038">
    <property type="protein sequence ID" value="SDY89286.1"/>
    <property type="molecule type" value="Genomic_DNA"/>
</dbReference>
<evidence type="ECO:0000259" key="2">
    <source>
        <dbReference type="Pfam" id="PF01738"/>
    </source>
</evidence>
<dbReference type="Pfam" id="PF01738">
    <property type="entry name" value="DLH"/>
    <property type="match status" value="1"/>
</dbReference>
<accession>A0A1H3NK29</accession>